<dbReference type="EC" id="2.4.-.-" evidence="1"/>
<comment type="caution">
    <text evidence="1">The sequence shown here is derived from an EMBL/GenBank/DDBJ whole genome shotgun (WGS) entry which is preliminary data.</text>
</comment>
<dbReference type="Gene3D" id="3.40.50.2000">
    <property type="entry name" value="Glycogen Phosphorylase B"/>
    <property type="match status" value="1"/>
</dbReference>
<proteinExistence type="predicted"/>
<sequence length="366" mass="40769">MEKRRGAGDVVYYSHHVPDISSTTRYNHAVALARRARSSVLLTNRAPPERVQDEYDTVHVLGDITSGKHVLERTLQARRIVNTVRDRSADGDVTYVTEFTYAQVLSGYLSNAKWVVDVFDDPLQLSIRRPIYSPHQITSRMLLRVIDRADVVVTTLHPDGPRSHLGRSTRFALNGSPVSSITHERKPTQPPLRCVWVGKTGRGWGIESLLEALTYVDTDLVVDVYGEPTSRAEAVSAELGLSDQVRFHGNVSHEQVCRSIEKAHVGLCTLTAFDDFRYAYPIKIGEYLAAGAIPVMSDFPGMRTLAREAGVYTDPTPRDIATALRGIAAMSADELEQLAVLARERAEDISWENERERFAEHVFSAG</sequence>
<protein>
    <submittedName>
        <fullName evidence="1">Glycosyltransferase</fullName>
        <ecNumber evidence="1">2.4.-.-</ecNumber>
    </submittedName>
</protein>
<evidence type="ECO:0000313" key="1">
    <source>
        <dbReference type="EMBL" id="MFC7318313.1"/>
    </source>
</evidence>
<dbReference type="AlphaFoldDB" id="A0ABD6AES3"/>
<dbReference type="PANTHER" id="PTHR12526">
    <property type="entry name" value="GLYCOSYLTRANSFERASE"/>
    <property type="match status" value="1"/>
</dbReference>
<keyword evidence="1" id="KW-0808">Transferase</keyword>
<keyword evidence="2" id="KW-1185">Reference proteome</keyword>
<organism evidence="1 2">
    <name type="scientific">Halomarina halobia</name>
    <dbReference type="NCBI Taxonomy" id="3033386"/>
    <lineage>
        <taxon>Archaea</taxon>
        <taxon>Methanobacteriati</taxon>
        <taxon>Methanobacteriota</taxon>
        <taxon>Stenosarchaea group</taxon>
        <taxon>Halobacteria</taxon>
        <taxon>Halobacteriales</taxon>
        <taxon>Natronomonadaceae</taxon>
        <taxon>Halomarina</taxon>
    </lineage>
</organism>
<dbReference type="Pfam" id="PF13692">
    <property type="entry name" value="Glyco_trans_1_4"/>
    <property type="match status" value="1"/>
</dbReference>
<accession>A0ABD6AES3</accession>
<name>A0ABD6AES3_9EURY</name>
<dbReference type="SUPFAM" id="SSF53756">
    <property type="entry name" value="UDP-Glycosyltransferase/glycogen phosphorylase"/>
    <property type="match status" value="1"/>
</dbReference>
<reference evidence="1 2" key="1">
    <citation type="journal article" date="2019" name="Int. J. Syst. Evol. Microbiol.">
        <title>The Global Catalogue of Microorganisms (GCM) 10K type strain sequencing project: providing services to taxonomists for standard genome sequencing and annotation.</title>
        <authorList>
            <consortium name="The Broad Institute Genomics Platform"/>
            <consortium name="The Broad Institute Genome Sequencing Center for Infectious Disease"/>
            <person name="Wu L."/>
            <person name="Ma J."/>
        </authorList>
    </citation>
    <scope>NUCLEOTIDE SEQUENCE [LARGE SCALE GENOMIC DNA]</scope>
    <source>
        <strain evidence="1 2">PSR21</strain>
    </source>
</reference>
<dbReference type="RefSeq" id="WP_379794514.1">
    <property type="nucleotide sequence ID" value="NZ_JBHTBF010000003.1"/>
</dbReference>
<dbReference type="Proteomes" id="UP001596547">
    <property type="component" value="Unassembled WGS sequence"/>
</dbReference>
<keyword evidence="1" id="KW-0328">Glycosyltransferase</keyword>
<dbReference type="EMBL" id="JBHTBF010000003">
    <property type="protein sequence ID" value="MFC7318313.1"/>
    <property type="molecule type" value="Genomic_DNA"/>
</dbReference>
<gene>
    <name evidence="1" type="ORF">ACFQPE_16145</name>
</gene>
<dbReference type="GO" id="GO:0016757">
    <property type="term" value="F:glycosyltransferase activity"/>
    <property type="evidence" value="ECO:0007669"/>
    <property type="project" value="UniProtKB-KW"/>
</dbReference>
<evidence type="ECO:0000313" key="2">
    <source>
        <dbReference type="Proteomes" id="UP001596547"/>
    </source>
</evidence>